<comment type="caution">
    <text evidence="1">The sequence shown here is derived from an EMBL/GenBank/DDBJ whole genome shotgun (WGS) entry which is preliminary data.</text>
</comment>
<proteinExistence type="predicted"/>
<dbReference type="AlphaFoldDB" id="A0A4Y8CFU3"/>
<reference evidence="1 2" key="1">
    <citation type="submission" date="2017-11" db="EMBL/GenBank/DDBJ databases">
        <title>Comparative genomics of Botrytis spp.</title>
        <authorList>
            <person name="Valero-Jimenez C.A."/>
            <person name="Tapia P."/>
            <person name="Veloso J."/>
            <person name="Silva-Moreno E."/>
            <person name="Staats M."/>
            <person name="Valdes J.H."/>
            <person name="Van Kan J.A.L."/>
        </authorList>
    </citation>
    <scope>NUCLEOTIDE SEQUENCE [LARGE SCALE GENOMIC DNA]</scope>
    <source>
        <strain evidence="1 2">MUCL2830</strain>
    </source>
</reference>
<sequence>MPAATEDTLLVSCNSLPKKQLLRFEMLEKVTGNHLDTKSEEYYLLYKRENLVEVRENLSSFNRAKAICRDVIGPSINPDAPAENVDSTYRRELFALRLK</sequence>
<protein>
    <submittedName>
        <fullName evidence="1">Uncharacterized protein</fullName>
    </submittedName>
</protein>
<gene>
    <name evidence="1" type="ORF">BOTCAL_0818g00030</name>
</gene>
<keyword evidence="2" id="KW-1185">Reference proteome</keyword>
<organism evidence="1 2">
    <name type="scientific">Botryotinia calthae</name>
    <dbReference type="NCBI Taxonomy" id="38488"/>
    <lineage>
        <taxon>Eukaryota</taxon>
        <taxon>Fungi</taxon>
        <taxon>Dikarya</taxon>
        <taxon>Ascomycota</taxon>
        <taxon>Pezizomycotina</taxon>
        <taxon>Leotiomycetes</taxon>
        <taxon>Helotiales</taxon>
        <taxon>Sclerotiniaceae</taxon>
        <taxon>Botryotinia</taxon>
    </lineage>
</organism>
<accession>A0A4Y8CFU3</accession>
<evidence type="ECO:0000313" key="2">
    <source>
        <dbReference type="Proteomes" id="UP000297299"/>
    </source>
</evidence>
<dbReference type="EMBL" id="PHWZ01000814">
    <property type="protein sequence ID" value="TEY31153.1"/>
    <property type="molecule type" value="Genomic_DNA"/>
</dbReference>
<dbReference type="Proteomes" id="UP000297299">
    <property type="component" value="Unassembled WGS sequence"/>
</dbReference>
<evidence type="ECO:0000313" key="1">
    <source>
        <dbReference type="EMBL" id="TEY31153.1"/>
    </source>
</evidence>
<name>A0A4Y8CFU3_9HELO</name>